<dbReference type="InterPro" id="IPR044965">
    <property type="entry name" value="Glyco_hydro_17_plant"/>
</dbReference>
<sequence>MGFATTLNCSSILFLISGIVLLYPIMVASIGINYGQIANNLPAPENVIPLVKSVGATKLKLYDADPRVLKAFANTGVEFIVGLGNEYLSKMRDPNKALAWVKTNVQVYLPATKIICIAVGNEVLTFNDTSLSDDLLPAMQGVHTALVNLNLHKQVSVTTAHSLAVLQISYPPSAGAFRTDLTACITQILNFHVKTDSPFLINAYPFFAYKANPKQVPIDFVLFQSNTGIVDPISNLHYDNMLFAQIDAVYSALASLGFKKLCVQISETGWPSKGDEDEAGATPENAKKYNGNLMKLIAQNKGTPMRPTSDLNIFVFALFNENMKPGPASERNYGLFKPDGTPVYPLGFSNDVGTTNSSSGSSNTSGFGTRPPMPSPPASSSTGYLSISSSAEEVAVHSVLLFLCLVVSTAN</sequence>
<protein>
    <recommendedName>
        <fullName evidence="3">glucan endo-1,3-beta-D-glucosidase</fullName>
        <ecNumber evidence="3">3.2.1.39</ecNumber>
    </recommendedName>
</protein>
<accession>A0ABC8TSA8</accession>
<keyword evidence="6" id="KW-0326">Glycosidase</keyword>
<proteinExistence type="inferred from homology"/>
<comment type="similarity">
    <text evidence="2 7">Belongs to the glycosyl hydrolase 17 family.</text>
</comment>
<dbReference type="EMBL" id="CAUOFW020008947">
    <property type="protein sequence ID" value="CAK9184438.1"/>
    <property type="molecule type" value="Genomic_DNA"/>
</dbReference>
<dbReference type="EC" id="3.2.1.39" evidence="3"/>
<comment type="caution">
    <text evidence="10">The sequence shown here is derived from an EMBL/GenBank/DDBJ whole genome shotgun (WGS) entry which is preliminary data.</text>
</comment>
<evidence type="ECO:0000256" key="8">
    <source>
        <dbReference type="SAM" id="MobiDB-lite"/>
    </source>
</evidence>
<evidence type="ECO:0000313" key="11">
    <source>
        <dbReference type="EMBL" id="CAK9184438.1"/>
    </source>
</evidence>
<dbReference type="Pfam" id="PF00332">
    <property type="entry name" value="Glyco_hydro_17"/>
    <property type="match status" value="1"/>
</dbReference>
<dbReference type="EMBL" id="CAUOFW020005480">
    <property type="protein sequence ID" value="CAK9170338.1"/>
    <property type="molecule type" value="Genomic_DNA"/>
</dbReference>
<evidence type="ECO:0000256" key="3">
    <source>
        <dbReference type="ARBA" id="ARBA00012780"/>
    </source>
</evidence>
<evidence type="ECO:0000313" key="10">
    <source>
        <dbReference type="EMBL" id="CAK9170338.1"/>
    </source>
</evidence>
<evidence type="ECO:0000313" key="12">
    <source>
        <dbReference type="Proteomes" id="UP001642360"/>
    </source>
</evidence>
<keyword evidence="9" id="KW-0472">Membrane</keyword>
<feature type="transmembrane region" description="Helical" evidence="9">
    <location>
        <begin position="12"/>
        <end position="32"/>
    </location>
</feature>
<keyword evidence="5" id="KW-0378">Hydrolase</keyword>
<keyword evidence="9" id="KW-0812">Transmembrane</keyword>
<name>A0ABC8TSA8_9AQUA</name>
<dbReference type="InterPro" id="IPR000490">
    <property type="entry name" value="Glyco_hydro_17"/>
</dbReference>
<reference evidence="10 12" key="1">
    <citation type="submission" date="2024-02" db="EMBL/GenBank/DDBJ databases">
        <authorList>
            <person name="Vignale AGUSTIN F."/>
            <person name="Sosa J E."/>
            <person name="Modenutti C."/>
        </authorList>
    </citation>
    <scope>NUCLEOTIDE SEQUENCE [LARGE SCALE GENOMIC DNA]</scope>
</reference>
<evidence type="ECO:0000256" key="4">
    <source>
        <dbReference type="ARBA" id="ARBA00022729"/>
    </source>
</evidence>
<feature type="compositionally biased region" description="Low complexity" evidence="8">
    <location>
        <begin position="353"/>
        <end position="369"/>
    </location>
</feature>
<dbReference type="PANTHER" id="PTHR32227">
    <property type="entry name" value="GLUCAN ENDO-1,3-BETA-GLUCOSIDASE BG1-RELATED-RELATED"/>
    <property type="match status" value="1"/>
</dbReference>
<comment type="catalytic activity">
    <reaction evidence="1">
        <text>Hydrolysis of (1-&gt;3)-beta-D-glucosidic linkages in (1-&gt;3)-beta-D-glucans.</text>
        <dbReference type="EC" id="3.2.1.39"/>
    </reaction>
</comment>
<dbReference type="SUPFAM" id="SSF51445">
    <property type="entry name" value="(Trans)glycosidases"/>
    <property type="match status" value="1"/>
</dbReference>
<dbReference type="FunFam" id="3.20.20.80:FF:000005">
    <property type="entry name" value="Glucan endo-1,3-beta-glucosidase 14"/>
    <property type="match status" value="1"/>
</dbReference>
<gene>
    <name evidence="10" type="ORF">ILEXP_LOCUS39823</name>
    <name evidence="11" type="ORF">ILEXP_LOCUS54757</name>
</gene>
<evidence type="ECO:0000256" key="2">
    <source>
        <dbReference type="ARBA" id="ARBA00008773"/>
    </source>
</evidence>
<dbReference type="Proteomes" id="UP001642360">
    <property type="component" value="Unassembled WGS sequence"/>
</dbReference>
<feature type="region of interest" description="Disordered" evidence="8">
    <location>
        <begin position="348"/>
        <end position="384"/>
    </location>
</feature>
<dbReference type="Gene3D" id="3.20.20.80">
    <property type="entry name" value="Glycosidases"/>
    <property type="match status" value="1"/>
</dbReference>
<dbReference type="InterPro" id="IPR017853">
    <property type="entry name" value="GH"/>
</dbReference>
<evidence type="ECO:0000256" key="7">
    <source>
        <dbReference type="RuleBase" id="RU004335"/>
    </source>
</evidence>
<evidence type="ECO:0000256" key="5">
    <source>
        <dbReference type="ARBA" id="ARBA00022801"/>
    </source>
</evidence>
<keyword evidence="4" id="KW-0732">Signal</keyword>
<keyword evidence="12" id="KW-1185">Reference proteome</keyword>
<evidence type="ECO:0000256" key="6">
    <source>
        <dbReference type="ARBA" id="ARBA00023295"/>
    </source>
</evidence>
<keyword evidence="9" id="KW-1133">Transmembrane helix</keyword>
<evidence type="ECO:0000256" key="1">
    <source>
        <dbReference type="ARBA" id="ARBA00000382"/>
    </source>
</evidence>
<organism evidence="10 12">
    <name type="scientific">Ilex paraguariensis</name>
    <name type="common">yerba mate</name>
    <dbReference type="NCBI Taxonomy" id="185542"/>
    <lineage>
        <taxon>Eukaryota</taxon>
        <taxon>Viridiplantae</taxon>
        <taxon>Streptophyta</taxon>
        <taxon>Embryophyta</taxon>
        <taxon>Tracheophyta</taxon>
        <taxon>Spermatophyta</taxon>
        <taxon>Magnoliopsida</taxon>
        <taxon>eudicotyledons</taxon>
        <taxon>Gunneridae</taxon>
        <taxon>Pentapetalae</taxon>
        <taxon>asterids</taxon>
        <taxon>campanulids</taxon>
        <taxon>Aquifoliales</taxon>
        <taxon>Aquifoliaceae</taxon>
        <taxon>Ilex</taxon>
    </lineage>
</organism>
<evidence type="ECO:0000256" key="9">
    <source>
        <dbReference type="SAM" id="Phobius"/>
    </source>
</evidence>
<dbReference type="AlphaFoldDB" id="A0ABC8TSA8"/>
<dbReference type="GO" id="GO:0042973">
    <property type="term" value="F:glucan endo-1,3-beta-D-glucosidase activity"/>
    <property type="evidence" value="ECO:0007669"/>
    <property type="project" value="UniProtKB-EC"/>
</dbReference>